<evidence type="ECO:0000313" key="1">
    <source>
        <dbReference type="EMBL" id="KAI3720717.1"/>
    </source>
</evidence>
<dbReference type="Proteomes" id="UP001055811">
    <property type="component" value="Linkage Group LG06"/>
</dbReference>
<dbReference type="EMBL" id="CM042014">
    <property type="protein sequence ID" value="KAI3720717.1"/>
    <property type="molecule type" value="Genomic_DNA"/>
</dbReference>
<comment type="caution">
    <text evidence="1">The sequence shown here is derived from an EMBL/GenBank/DDBJ whole genome shotgun (WGS) entry which is preliminary data.</text>
</comment>
<name>A0ACB9BF76_CICIN</name>
<evidence type="ECO:0000313" key="2">
    <source>
        <dbReference type="Proteomes" id="UP001055811"/>
    </source>
</evidence>
<gene>
    <name evidence="1" type="ORF">L2E82_31710</name>
</gene>
<organism evidence="1 2">
    <name type="scientific">Cichorium intybus</name>
    <name type="common">Chicory</name>
    <dbReference type="NCBI Taxonomy" id="13427"/>
    <lineage>
        <taxon>Eukaryota</taxon>
        <taxon>Viridiplantae</taxon>
        <taxon>Streptophyta</taxon>
        <taxon>Embryophyta</taxon>
        <taxon>Tracheophyta</taxon>
        <taxon>Spermatophyta</taxon>
        <taxon>Magnoliopsida</taxon>
        <taxon>eudicotyledons</taxon>
        <taxon>Gunneridae</taxon>
        <taxon>Pentapetalae</taxon>
        <taxon>asterids</taxon>
        <taxon>campanulids</taxon>
        <taxon>Asterales</taxon>
        <taxon>Asteraceae</taxon>
        <taxon>Cichorioideae</taxon>
        <taxon>Cichorieae</taxon>
        <taxon>Cichoriinae</taxon>
        <taxon>Cichorium</taxon>
    </lineage>
</organism>
<reference evidence="2" key="1">
    <citation type="journal article" date="2022" name="Mol. Ecol. Resour.">
        <title>The genomes of chicory, endive, great burdock and yacon provide insights into Asteraceae palaeo-polyploidization history and plant inulin production.</title>
        <authorList>
            <person name="Fan W."/>
            <person name="Wang S."/>
            <person name="Wang H."/>
            <person name="Wang A."/>
            <person name="Jiang F."/>
            <person name="Liu H."/>
            <person name="Zhao H."/>
            <person name="Xu D."/>
            <person name="Zhang Y."/>
        </authorList>
    </citation>
    <scope>NUCLEOTIDE SEQUENCE [LARGE SCALE GENOMIC DNA]</scope>
    <source>
        <strain evidence="2">cv. Punajuju</strain>
    </source>
</reference>
<sequence>MYLKGLMEIDFGECLNATFVASILEFQMRTCNTVVTYGWYSRMHNGILEAWMANPIYWPLCNFYYWLYNYFRFCYWLITSKISDVSRSSQIIPLVKSIIEGSDKFSWPPFIMGSSIVAIILVMKHLVRDIPQRLPPFSIPKEFGQFKSLIPTAILITGVAILEYVGIAKVLVAKNGYELDSNQEKDMFTITVLFSLLVIWQAEIYIVTIEGELVISYTSGVSGFEATAVGNFDLWACLNVVWSIDLYRKFVASVNQLGIEKAVPKRNVDLMNVDGIIRENVASHL</sequence>
<reference evidence="1 2" key="2">
    <citation type="journal article" date="2022" name="Mol. Ecol. Resour.">
        <title>The genomes of chicory, endive, great burdock and yacon provide insights into Asteraceae paleo-polyploidization history and plant inulin production.</title>
        <authorList>
            <person name="Fan W."/>
            <person name="Wang S."/>
            <person name="Wang H."/>
            <person name="Wang A."/>
            <person name="Jiang F."/>
            <person name="Liu H."/>
            <person name="Zhao H."/>
            <person name="Xu D."/>
            <person name="Zhang Y."/>
        </authorList>
    </citation>
    <scope>NUCLEOTIDE SEQUENCE [LARGE SCALE GENOMIC DNA]</scope>
    <source>
        <strain evidence="2">cv. Punajuju</strain>
        <tissue evidence="1">Leaves</tissue>
    </source>
</reference>
<accession>A0ACB9BF76</accession>
<protein>
    <submittedName>
        <fullName evidence="1">Uncharacterized protein</fullName>
    </submittedName>
</protein>
<keyword evidence="2" id="KW-1185">Reference proteome</keyword>
<proteinExistence type="predicted"/>